<dbReference type="GO" id="GO:0140359">
    <property type="term" value="F:ABC-type transporter activity"/>
    <property type="evidence" value="ECO:0007669"/>
    <property type="project" value="InterPro"/>
</dbReference>
<dbReference type="InterPro" id="IPR051449">
    <property type="entry name" value="ABC-2_transporter_component"/>
</dbReference>
<evidence type="ECO:0000256" key="3">
    <source>
        <dbReference type="ARBA" id="ARBA00022448"/>
    </source>
</evidence>
<comment type="similarity">
    <text evidence="2">Belongs to the ABC-2 integral membrane protein family.</text>
</comment>
<feature type="transmembrane region" description="Helical" evidence="8">
    <location>
        <begin position="294"/>
        <end position="311"/>
    </location>
</feature>
<evidence type="ECO:0000313" key="10">
    <source>
        <dbReference type="EMBL" id="VCU70694.1"/>
    </source>
</evidence>
<dbReference type="InterPro" id="IPR013525">
    <property type="entry name" value="ABC2_TM"/>
</dbReference>
<evidence type="ECO:0000256" key="4">
    <source>
        <dbReference type="ARBA" id="ARBA00022475"/>
    </source>
</evidence>
<keyword evidence="11" id="KW-1185">Reference proteome</keyword>
<sequence length="376" mass="40918">MNRNGFVRRFIALLRKEVRQMLRDKSNMAVGLLLPAALILLFGYGLSFDVKHAPVAVVMEDVSPIARQVVDGLSGSSYLSPVWTRSMADAEARMRAGEVDGIVRIPPDFSRRLAAGDARVQLVLNGANTTTAQTLEGYVGGAIGTWMQRQADRAGNKPPGAGGVEVVQRMWFNEAGSSTWYLVPGLVVLVLTLIGAFLTSLLIAREWERGTFEPLFVTPVRPTELVLAKLAPYLVIGAIDLALCLLAAKFLFEVPMRGSLLVIGLTSMLYLTVSLLLGLFISGVTRNQFQASQVALLTSFLPAMMLSGFVFDLRNVPLAIQVVSNLLPATHFMGLVKTLFLAGDDWPAILRSTSILTGYAVALAWATRRTLRKKLD</sequence>
<keyword evidence="7 8" id="KW-0472">Membrane</keyword>
<keyword evidence="5 8" id="KW-0812">Transmembrane</keyword>
<proteinExistence type="inferred from homology"/>
<accession>A0A3P4B329</accession>
<feature type="domain" description="ABC transmembrane type-2" evidence="9">
    <location>
        <begin position="148"/>
        <end position="374"/>
    </location>
</feature>
<dbReference type="Gene3D" id="3.40.1710.10">
    <property type="entry name" value="abc type-2 transporter like domain"/>
    <property type="match status" value="1"/>
</dbReference>
<evidence type="ECO:0000256" key="1">
    <source>
        <dbReference type="ARBA" id="ARBA00004651"/>
    </source>
</evidence>
<dbReference type="AlphaFoldDB" id="A0A3P4B329"/>
<keyword evidence="3" id="KW-0813">Transport</keyword>
<evidence type="ECO:0000259" key="9">
    <source>
        <dbReference type="PROSITE" id="PS51012"/>
    </source>
</evidence>
<name>A0A3P4B329_9BURK</name>
<reference evidence="10 11" key="1">
    <citation type="submission" date="2018-10" db="EMBL/GenBank/DDBJ databases">
        <authorList>
            <person name="Criscuolo A."/>
        </authorList>
    </citation>
    <scope>NUCLEOTIDE SEQUENCE [LARGE SCALE GENOMIC DNA]</scope>
    <source>
        <strain evidence="10">DnA1</strain>
    </source>
</reference>
<dbReference type="Pfam" id="PF12698">
    <property type="entry name" value="ABC2_membrane_3"/>
    <property type="match status" value="1"/>
</dbReference>
<dbReference type="PROSITE" id="PS51012">
    <property type="entry name" value="ABC_TM2"/>
    <property type="match status" value="1"/>
</dbReference>
<protein>
    <submittedName>
        <fullName evidence="10">Inner membrane transport permease YbhS</fullName>
    </submittedName>
</protein>
<dbReference type="Proteomes" id="UP000277294">
    <property type="component" value="Unassembled WGS sequence"/>
</dbReference>
<evidence type="ECO:0000256" key="2">
    <source>
        <dbReference type="ARBA" id="ARBA00007783"/>
    </source>
</evidence>
<evidence type="ECO:0000256" key="7">
    <source>
        <dbReference type="ARBA" id="ARBA00023136"/>
    </source>
</evidence>
<evidence type="ECO:0000256" key="5">
    <source>
        <dbReference type="ARBA" id="ARBA00022692"/>
    </source>
</evidence>
<feature type="transmembrane region" description="Helical" evidence="8">
    <location>
        <begin position="225"/>
        <end position="248"/>
    </location>
</feature>
<dbReference type="OrthoDB" id="9808686at2"/>
<feature type="transmembrane region" description="Helical" evidence="8">
    <location>
        <begin position="348"/>
        <end position="366"/>
    </location>
</feature>
<dbReference type="GO" id="GO:0005886">
    <property type="term" value="C:plasma membrane"/>
    <property type="evidence" value="ECO:0007669"/>
    <property type="project" value="UniProtKB-SubCell"/>
</dbReference>
<dbReference type="InterPro" id="IPR047817">
    <property type="entry name" value="ABC2_TM_bact-type"/>
</dbReference>
<dbReference type="PANTHER" id="PTHR30294">
    <property type="entry name" value="MEMBRANE COMPONENT OF ABC TRANSPORTER YHHJ-RELATED"/>
    <property type="match status" value="1"/>
</dbReference>
<feature type="transmembrane region" description="Helical" evidence="8">
    <location>
        <begin position="180"/>
        <end position="204"/>
    </location>
</feature>
<dbReference type="EMBL" id="UWPJ01000023">
    <property type="protein sequence ID" value="VCU70694.1"/>
    <property type="molecule type" value="Genomic_DNA"/>
</dbReference>
<evidence type="ECO:0000256" key="6">
    <source>
        <dbReference type="ARBA" id="ARBA00022989"/>
    </source>
</evidence>
<comment type="subcellular location">
    <subcellularLocation>
        <location evidence="1">Cell membrane</location>
        <topology evidence="1">Multi-pass membrane protein</topology>
    </subcellularLocation>
</comment>
<evidence type="ECO:0000256" key="8">
    <source>
        <dbReference type="SAM" id="Phobius"/>
    </source>
</evidence>
<dbReference type="PANTHER" id="PTHR30294:SF29">
    <property type="entry name" value="MULTIDRUG ABC TRANSPORTER PERMEASE YBHS-RELATED"/>
    <property type="match status" value="1"/>
</dbReference>
<keyword evidence="6 8" id="KW-1133">Transmembrane helix</keyword>
<gene>
    <name evidence="10" type="primary">ybhS</name>
    <name evidence="10" type="ORF">PIGHUM_02770</name>
</gene>
<dbReference type="RefSeq" id="WP_124080168.1">
    <property type="nucleotide sequence ID" value="NZ_UWPJ01000023.1"/>
</dbReference>
<feature type="transmembrane region" description="Helical" evidence="8">
    <location>
        <begin position="260"/>
        <end position="282"/>
    </location>
</feature>
<evidence type="ECO:0000313" key="11">
    <source>
        <dbReference type="Proteomes" id="UP000277294"/>
    </source>
</evidence>
<organism evidence="10 11">
    <name type="scientific">Pigmentiphaga humi</name>
    <dbReference type="NCBI Taxonomy" id="2478468"/>
    <lineage>
        <taxon>Bacteria</taxon>
        <taxon>Pseudomonadati</taxon>
        <taxon>Pseudomonadota</taxon>
        <taxon>Betaproteobacteria</taxon>
        <taxon>Burkholderiales</taxon>
        <taxon>Alcaligenaceae</taxon>
        <taxon>Pigmentiphaga</taxon>
    </lineage>
</organism>
<keyword evidence="4" id="KW-1003">Cell membrane</keyword>